<dbReference type="GO" id="GO:0046872">
    <property type="term" value="F:metal ion binding"/>
    <property type="evidence" value="ECO:0007669"/>
    <property type="project" value="UniProtKB-KW"/>
</dbReference>
<dbReference type="InterPro" id="IPR002933">
    <property type="entry name" value="Peptidase_M20"/>
</dbReference>
<dbReference type="PANTHER" id="PTHR43270">
    <property type="entry name" value="BETA-ALA-HIS DIPEPTIDASE"/>
    <property type="match status" value="1"/>
</dbReference>
<feature type="non-terminal residue" evidence="4">
    <location>
        <position position="1"/>
    </location>
</feature>
<dbReference type="GO" id="GO:0006508">
    <property type="term" value="P:proteolysis"/>
    <property type="evidence" value="ECO:0007669"/>
    <property type="project" value="UniProtKB-KW"/>
</dbReference>
<dbReference type="SUPFAM" id="SSF53187">
    <property type="entry name" value="Zn-dependent exopeptidases"/>
    <property type="match status" value="1"/>
</dbReference>
<keyword evidence="3" id="KW-0378">Hydrolase</keyword>
<evidence type="ECO:0000256" key="2">
    <source>
        <dbReference type="ARBA" id="ARBA00022723"/>
    </source>
</evidence>
<protein>
    <submittedName>
        <fullName evidence="4">Uncharacterized protein</fullName>
    </submittedName>
</protein>
<dbReference type="Proteomes" id="UP000728032">
    <property type="component" value="Unassembled WGS sequence"/>
</dbReference>
<proteinExistence type="predicted"/>
<dbReference type="OrthoDB" id="6508618at2759"/>
<evidence type="ECO:0000256" key="1">
    <source>
        <dbReference type="ARBA" id="ARBA00022670"/>
    </source>
</evidence>
<keyword evidence="2" id="KW-0479">Metal-binding</keyword>
<reference evidence="4" key="1">
    <citation type="submission" date="2020-11" db="EMBL/GenBank/DDBJ databases">
        <authorList>
            <person name="Tran Van P."/>
        </authorList>
    </citation>
    <scope>NUCLEOTIDE SEQUENCE</scope>
</reference>
<keyword evidence="5" id="KW-1185">Reference proteome</keyword>
<dbReference type="GO" id="GO:0008233">
    <property type="term" value="F:peptidase activity"/>
    <property type="evidence" value="ECO:0007669"/>
    <property type="project" value="UniProtKB-KW"/>
</dbReference>
<gene>
    <name evidence="4" type="ORF">ONB1V03_LOCUS22908</name>
</gene>
<dbReference type="Pfam" id="PF01546">
    <property type="entry name" value="Peptidase_M20"/>
    <property type="match status" value="1"/>
</dbReference>
<dbReference type="PANTHER" id="PTHR43270:SF4">
    <property type="entry name" value="CARNOSINE DIPEPTIDASE 2, ISOFORM A"/>
    <property type="match status" value="1"/>
</dbReference>
<dbReference type="AlphaFoldDB" id="A0A7R9MW80"/>
<sequence length="154" mass="17213">MDRYIDSHSDDYVKRLAECVAIKSISCQTDTRDDTISMVKWMQKQLEAEGAKTRLVDIGVQTFPDGTRLPLPPILLAELGADANKKTVCVYGHLDVQPAAKEDGWDTEPFVLTEKDGKLYGRGSTDDKGPVLGWLHIIQAFHQLNIEIPVNFKV</sequence>
<dbReference type="Gene3D" id="3.40.630.10">
    <property type="entry name" value="Zn peptidases"/>
    <property type="match status" value="1"/>
</dbReference>
<evidence type="ECO:0000313" key="5">
    <source>
        <dbReference type="Proteomes" id="UP000728032"/>
    </source>
</evidence>
<evidence type="ECO:0000313" key="4">
    <source>
        <dbReference type="EMBL" id="CAD7666485.1"/>
    </source>
</evidence>
<dbReference type="InterPro" id="IPR051458">
    <property type="entry name" value="Cyt/Met_Dipeptidase"/>
</dbReference>
<keyword evidence="1" id="KW-0645">Protease</keyword>
<accession>A0A7R9MW80</accession>
<dbReference type="EMBL" id="CAJPVJ010054318">
    <property type="protein sequence ID" value="CAG2183488.1"/>
    <property type="molecule type" value="Genomic_DNA"/>
</dbReference>
<organism evidence="4">
    <name type="scientific">Oppiella nova</name>
    <dbReference type="NCBI Taxonomy" id="334625"/>
    <lineage>
        <taxon>Eukaryota</taxon>
        <taxon>Metazoa</taxon>
        <taxon>Ecdysozoa</taxon>
        <taxon>Arthropoda</taxon>
        <taxon>Chelicerata</taxon>
        <taxon>Arachnida</taxon>
        <taxon>Acari</taxon>
        <taxon>Acariformes</taxon>
        <taxon>Sarcoptiformes</taxon>
        <taxon>Oribatida</taxon>
        <taxon>Brachypylina</taxon>
        <taxon>Oppioidea</taxon>
        <taxon>Oppiidae</taxon>
        <taxon>Oppiella</taxon>
    </lineage>
</organism>
<dbReference type="EMBL" id="OC969143">
    <property type="protein sequence ID" value="CAD7666485.1"/>
    <property type="molecule type" value="Genomic_DNA"/>
</dbReference>
<name>A0A7R9MW80_9ACAR</name>
<evidence type="ECO:0000256" key="3">
    <source>
        <dbReference type="ARBA" id="ARBA00022801"/>
    </source>
</evidence>